<dbReference type="EMBL" id="SWJQ01000048">
    <property type="protein sequence ID" value="TRZ24455.1"/>
    <property type="molecule type" value="Genomic_DNA"/>
</dbReference>
<evidence type="ECO:0000256" key="1">
    <source>
        <dbReference type="SAM" id="MobiDB-lite"/>
    </source>
</evidence>
<accession>A0A8K1LRT7</accession>
<gene>
    <name evidence="2" type="ORF">HGM15179_002662</name>
</gene>
<feature type="region of interest" description="Disordered" evidence="1">
    <location>
        <begin position="1"/>
        <end position="41"/>
    </location>
</feature>
<proteinExistence type="predicted"/>
<sequence length="90" mass="9821">MPAPEGTGGKYGEEWPNSSPEADFLSVPEDGKGEDLNHCQGADSLRKKRRINAVFCETRQKGGVRESVLHMENIAGEPMTQKVMTGSCKI</sequence>
<organism evidence="2 3">
    <name type="scientific">Zosterops borbonicus</name>
    <dbReference type="NCBI Taxonomy" id="364589"/>
    <lineage>
        <taxon>Eukaryota</taxon>
        <taxon>Metazoa</taxon>
        <taxon>Chordata</taxon>
        <taxon>Craniata</taxon>
        <taxon>Vertebrata</taxon>
        <taxon>Euteleostomi</taxon>
        <taxon>Archelosauria</taxon>
        <taxon>Archosauria</taxon>
        <taxon>Dinosauria</taxon>
        <taxon>Saurischia</taxon>
        <taxon>Theropoda</taxon>
        <taxon>Coelurosauria</taxon>
        <taxon>Aves</taxon>
        <taxon>Neognathae</taxon>
        <taxon>Neoaves</taxon>
        <taxon>Telluraves</taxon>
        <taxon>Australaves</taxon>
        <taxon>Passeriformes</taxon>
        <taxon>Sylvioidea</taxon>
        <taxon>Zosteropidae</taxon>
        <taxon>Zosterops</taxon>
    </lineage>
</organism>
<name>A0A8K1LRT7_9PASS</name>
<evidence type="ECO:0000313" key="2">
    <source>
        <dbReference type="EMBL" id="TRZ24455.1"/>
    </source>
</evidence>
<dbReference type="Proteomes" id="UP000796761">
    <property type="component" value="Unassembled WGS sequence"/>
</dbReference>
<comment type="caution">
    <text evidence="2">The sequence shown here is derived from an EMBL/GenBank/DDBJ whole genome shotgun (WGS) entry which is preliminary data.</text>
</comment>
<dbReference type="AlphaFoldDB" id="A0A8K1LRT7"/>
<reference evidence="2" key="1">
    <citation type="submission" date="2019-04" db="EMBL/GenBank/DDBJ databases">
        <title>Genome assembly of Zosterops borbonicus 15179.</title>
        <authorList>
            <person name="Leroy T."/>
            <person name="Anselmetti Y."/>
            <person name="Tilak M.-K."/>
            <person name="Nabholz B."/>
        </authorList>
    </citation>
    <scope>NUCLEOTIDE SEQUENCE</scope>
    <source>
        <strain evidence="2">HGM_15179</strain>
        <tissue evidence="2">Muscle</tissue>
    </source>
</reference>
<feature type="compositionally biased region" description="Gly residues" evidence="1">
    <location>
        <begin position="1"/>
        <end position="10"/>
    </location>
</feature>
<dbReference type="OrthoDB" id="10564721at2759"/>
<evidence type="ECO:0000313" key="3">
    <source>
        <dbReference type="Proteomes" id="UP000796761"/>
    </source>
</evidence>
<keyword evidence="3" id="KW-1185">Reference proteome</keyword>
<protein>
    <submittedName>
        <fullName evidence="2">Uncharacterized protein</fullName>
    </submittedName>
</protein>